<dbReference type="RefSeq" id="WP_167300423.1">
    <property type="nucleotide sequence ID" value="NZ_JAASQV010000002.1"/>
</dbReference>
<sequence length="564" mass="60590">MIGLSRFLVLLAAPLLALPATAQTGDMAGMHGGHGFPQTLADWAHGAQLFPDLGDFHRDAGTKVPAAQAYFDQGMRLLWAFNHDEAARSFARAAEADPRCGICHWGVALALGPNYNMPMMAEARARVAWDALKKAEALAPGATPANRALILALARRYTGPQPVDPSNSAPLLAAYGDAMRGAAKAFPQDDDILTMFAEAQMNRTPWKLWNADGTPARDTPEIVATLETVLKRNPQHPGANHYYIHAVEASTTPDRAVAAAERVGPMMPGAGHLVHMPSHIFQRVGRYEESAVANRDADAADKAYYARTAAIDYYPMYSAHNLQFLAASTAMEGRAAETIKALRDVRLVFTDDQAAAMPGMDWGIGYLYQALVRFGRWDEMLAEPRPDARLLDLTVNWLSARTIALAAKGRIAEAEAELAGLKARIAGAPAEALAGMNLAAPLFRIAALRAEARIALARKDGPRAVALLREAVTVEDGLSYNEPSDEFFPTRHLLGAALLGAGKAAEAEAVFREDLDPRRNPRNGWALLGLAQALKAQGKDAGAAEKDFAAAWVRADVKLAAPAF</sequence>
<evidence type="ECO:0000256" key="1">
    <source>
        <dbReference type="PROSITE-ProRule" id="PRU00339"/>
    </source>
</evidence>
<dbReference type="PROSITE" id="PS50005">
    <property type="entry name" value="TPR"/>
    <property type="match status" value="1"/>
</dbReference>
<reference evidence="3 4" key="1">
    <citation type="submission" date="2020-03" db="EMBL/GenBank/DDBJ databases">
        <title>Genomic Encyclopedia of Type Strains, Phase IV (KMG-IV): sequencing the most valuable type-strain genomes for metagenomic binning, comparative biology and taxonomic classification.</title>
        <authorList>
            <person name="Goeker M."/>
        </authorList>
    </citation>
    <scope>NUCLEOTIDE SEQUENCE [LARGE SCALE GENOMIC DNA]</scope>
    <source>
        <strain evidence="3 4">DSM 4733</strain>
    </source>
</reference>
<proteinExistence type="predicted"/>
<gene>
    <name evidence="3" type="ORF">FHR20_003107</name>
</gene>
<dbReference type="SUPFAM" id="SSF48452">
    <property type="entry name" value="TPR-like"/>
    <property type="match status" value="1"/>
</dbReference>
<accession>A0A7X5V244</accession>
<dbReference type="InterPro" id="IPR019734">
    <property type="entry name" value="TPR_rpt"/>
</dbReference>
<dbReference type="Proteomes" id="UP000564677">
    <property type="component" value="Unassembled WGS sequence"/>
</dbReference>
<organism evidence="3 4">
    <name type="scientific">Sphingomonas leidyi</name>
    <dbReference type="NCBI Taxonomy" id="68569"/>
    <lineage>
        <taxon>Bacteria</taxon>
        <taxon>Pseudomonadati</taxon>
        <taxon>Pseudomonadota</taxon>
        <taxon>Alphaproteobacteria</taxon>
        <taxon>Sphingomonadales</taxon>
        <taxon>Sphingomonadaceae</taxon>
        <taxon>Sphingomonas</taxon>
    </lineage>
</organism>
<evidence type="ECO:0000313" key="3">
    <source>
        <dbReference type="EMBL" id="NIJ66145.1"/>
    </source>
</evidence>
<keyword evidence="1" id="KW-0802">TPR repeat</keyword>
<dbReference type="PANTHER" id="PTHR45588">
    <property type="entry name" value="TPR DOMAIN-CONTAINING PROTEIN"/>
    <property type="match status" value="1"/>
</dbReference>
<keyword evidence="4" id="KW-1185">Reference proteome</keyword>
<feature type="signal peptide" evidence="2">
    <location>
        <begin position="1"/>
        <end position="22"/>
    </location>
</feature>
<protein>
    <submittedName>
        <fullName evidence="3">Tetratricopeptide (TPR) repeat protein</fullName>
    </submittedName>
</protein>
<dbReference type="Gene3D" id="1.25.40.10">
    <property type="entry name" value="Tetratricopeptide repeat domain"/>
    <property type="match status" value="2"/>
</dbReference>
<dbReference type="EMBL" id="JAASQV010000002">
    <property type="protein sequence ID" value="NIJ66145.1"/>
    <property type="molecule type" value="Genomic_DNA"/>
</dbReference>
<feature type="chain" id="PRO_5030780434" evidence="2">
    <location>
        <begin position="23"/>
        <end position="564"/>
    </location>
</feature>
<name>A0A7X5V244_9SPHN</name>
<evidence type="ECO:0000313" key="4">
    <source>
        <dbReference type="Proteomes" id="UP000564677"/>
    </source>
</evidence>
<dbReference type="AlphaFoldDB" id="A0A7X5V244"/>
<comment type="caution">
    <text evidence="3">The sequence shown here is derived from an EMBL/GenBank/DDBJ whole genome shotgun (WGS) entry which is preliminary data.</text>
</comment>
<evidence type="ECO:0000256" key="2">
    <source>
        <dbReference type="SAM" id="SignalP"/>
    </source>
</evidence>
<feature type="repeat" description="TPR" evidence="1">
    <location>
        <begin position="67"/>
        <end position="100"/>
    </location>
</feature>
<dbReference type="PANTHER" id="PTHR45588:SF1">
    <property type="entry name" value="WW DOMAIN-CONTAINING PROTEIN"/>
    <property type="match status" value="1"/>
</dbReference>
<keyword evidence="2" id="KW-0732">Signal</keyword>
<dbReference type="InterPro" id="IPR011990">
    <property type="entry name" value="TPR-like_helical_dom_sf"/>
</dbReference>